<evidence type="ECO:0008006" key="4">
    <source>
        <dbReference type="Google" id="ProtNLM"/>
    </source>
</evidence>
<accession>A0AAW0MWX5</accession>
<comment type="caution">
    <text evidence="2">The sequence shown here is derived from an EMBL/GenBank/DDBJ whole genome shotgun (WGS) entry which is preliminary data.</text>
</comment>
<keyword evidence="1" id="KW-0175">Coiled coil</keyword>
<dbReference type="InterPro" id="IPR012337">
    <property type="entry name" value="RNaseH-like_sf"/>
</dbReference>
<proteinExistence type="predicted"/>
<dbReference type="EMBL" id="JBBPFD010000022">
    <property type="protein sequence ID" value="KAK7881121.1"/>
    <property type="molecule type" value="Genomic_DNA"/>
</dbReference>
<sequence length="362" mass="41533">MAHIMNLIGSAFRKPFEQVNTFMLSFSQMFYQAGSRKRRYLQFMTEKLSNKKATMAPNPCPTRWNSWFSAVQYHSQHFPLYKEFINEEVKTCGKSTLQSVDRLQEMLNNNDLAKKIQVQINIIADKCKVIIRLLDIFQSRLPSTTKLFDYLEDLEMNFAANTQLQLEGCAQYFEDLDLSFATKNDILKSVEQAYNNAEEKLAKYMSHGQPAISFFKEVGVFNPQNVAFMSNTVSSYTSIPGFSTVPEEEMNLYFTHLGPAALKASACGVVNLDVFWDGLQERLPVLSSLAKRYKDAVINSADAERSNSIYKLVLCSRRRSTTNDHLKAFVFLYHNQRLTSGAFQRDEGEVDDFEDIEVMDEE</sequence>
<feature type="coiled-coil region" evidence="1">
    <location>
        <begin position="180"/>
        <end position="207"/>
    </location>
</feature>
<protein>
    <recommendedName>
        <fullName evidence="4">HAT C-terminal dimerisation domain-containing protein</fullName>
    </recommendedName>
</protein>
<evidence type="ECO:0000313" key="2">
    <source>
        <dbReference type="EMBL" id="KAK7881121.1"/>
    </source>
</evidence>
<dbReference type="SUPFAM" id="SSF53098">
    <property type="entry name" value="Ribonuclease H-like"/>
    <property type="match status" value="1"/>
</dbReference>
<gene>
    <name evidence="2" type="ORF">WMY93_029530</name>
</gene>
<name>A0AAW0MWX5_9GOBI</name>
<dbReference type="AlphaFoldDB" id="A0AAW0MWX5"/>
<dbReference type="Proteomes" id="UP001460270">
    <property type="component" value="Unassembled WGS sequence"/>
</dbReference>
<organism evidence="2 3">
    <name type="scientific">Mugilogobius chulae</name>
    <name type="common">yellowstripe goby</name>
    <dbReference type="NCBI Taxonomy" id="88201"/>
    <lineage>
        <taxon>Eukaryota</taxon>
        <taxon>Metazoa</taxon>
        <taxon>Chordata</taxon>
        <taxon>Craniata</taxon>
        <taxon>Vertebrata</taxon>
        <taxon>Euteleostomi</taxon>
        <taxon>Actinopterygii</taxon>
        <taxon>Neopterygii</taxon>
        <taxon>Teleostei</taxon>
        <taxon>Neoteleostei</taxon>
        <taxon>Acanthomorphata</taxon>
        <taxon>Gobiaria</taxon>
        <taxon>Gobiiformes</taxon>
        <taxon>Gobioidei</taxon>
        <taxon>Gobiidae</taxon>
        <taxon>Gobionellinae</taxon>
        <taxon>Mugilogobius</taxon>
    </lineage>
</organism>
<evidence type="ECO:0000256" key="1">
    <source>
        <dbReference type="SAM" id="Coils"/>
    </source>
</evidence>
<keyword evidence="3" id="KW-1185">Reference proteome</keyword>
<evidence type="ECO:0000313" key="3">
    <source>
        <dbReference type="Proteomes" id="UP001460270"/>
    </source>
</evidence>
<reference evidence="3" key="1">
    <citation type="submission" date="2024-04" db="EMBL/GenBank/DDBJ databases">
        <title>Salinicola lusitanus LLJ914,a marine bacterium isolated from the Okinawa Trough.</title>
        <authorList>
            <person name="Li J."/>
        </authorList>
    </citation>
    <scope>NUCLEOTIDE SEQUENCE [LARGE SCALE GENOMIC DNA]</scope>
</reference>